<organism evidence="4 5">
    <name type="scientific">Bowmanella denitrificans</name>
    <dbReference type="NCBI Taxonomy" id="366582"/>
    <lineage>
        <taxon>Bacteria</taxon>
        <taxon>Pseudomonadati</taxon>
        <taxon>Pseudomonadota</taxon>
        <taxon>Gammaproteobacteria</taxon>
        <taxon>Alteromonadales</taxon>
        <taxon>Alteromonadaceae</taxon>
        <taxon>Bowmanella</taxon>
    </lineage>
</organism>
<dbReference type="InterPro" id="IPR027385">
    <property type="entry name" value="Beta-barrel_OMP"/>
</dbReference>
<dbReference type="SUPFAM" id="SSF56925">
    <property type="entry name" value="OMPA-like"/>
    <property type="match status" value="1"/>
</dbReference>
<dbReference type="Proteomes" id="UP001501757">
    <property type="component" value="Unassembled WGS sequence"/>
</dbReference>
<evidence type="ECO:0000256" key="1">
    <source>
        <dbReference type="ARBA" id="ARBA00022729"/>
    </source>
</evidence>
<name>A0ABN0XPJ6_9ALTE</name>
<keyword evidence="1 2" id="KW-0732">Signal</keyword>
<keyword evidence="5" id="KW-1185">Reference proteome</keyword>
<dbReference type="Gene3D" id="2.40.160.20">
    <property type="match status" value="1"/>
</dbReference>
<dbReference type="RefSeq" id="WP_343846982.1">
    <property type="nucleotide sequence ID" value="NZ_BAAAEI010000023.1"/>
</dbReference>
<accession>A0ABN0XPJ6</accession>
<gene>
    <name evidence="4" type="ORF">GCM10009092_37050</name>
</gene>
<dbReference type="Pfam" id="PF13505">
    <property type="entry name" value="OMP_b-brl"/>
    <property type="match status" value="1"/>
</dbReference>
<feature type="signal peptide" evidence="2">
    <location>
        <begin position="1"/>
        <end position="21"/>
    </location>
</feature>
<dbReference type="InterPro" id="IPR011250">
    <property type="entry name" value="OMP/PagP_B-barrel"/>
</dbReference>
<comment type="caution">
    <text evidence="4">The sequence shown here is derived from an EMBL/GenBank/DDBJ whole genome shotgun (WGS) entry which is preliminary data.</text>
</comment>
<evidence type="ECO:0000313" key="4">
    <source>
        <dbReference type="EMBL" id="GAA0369392.1"/>
    </source>
</evidence>
<feature type="domain" description="Outer membrane protein beta-barrel" evidence="3">
    <location>
        <begin position="8"/>
        <end position="201"/>
    </location>
</feature>
<dbReference type="NCBIfam" id="TIGR01414">
    <property type="entry name" value="autotrans_barl"/>
    <property type="match status" value="1"/>
</dbReference>
<proteinExistence type="predicted"/>
<reference evidence="4 5" key="1">
    <citation type="journal article" date="2019" name="Int. J. Syst. Evol. Microbiol.">
        <title>The Global Catalogue of Microorganisms (GCM) 10K type strain sequencing project: providing services to taxonomists for standard genome sequencing and annotation.</title>
        <authorList>
            <consortium name="The Broad Institute Genomics Platform"/>
            <consortium name="The Broad Institute Genome Sequencing Center for Infectious Disease"/>
            <person name="Wu L."/>
            <person name="Ma J."/>
        </authorList>
    </citation>
    <scope>NUCLEOTIDE SEQUENCE [LARGE SCALE GENOMIC DNA]</scope>
    <source>
        <strain evidence="4 5">JCM 13378</strain>
    </source>
</reference>
<dbReference type="EMBL" id="BAAAEI010000023">
    <property type="protein sequence ID" value="GAA0369392.1"/>
    <property type="molecule type" value="Genomic_DNA"/>
</dbReference>
<sequence>MKKTLIPALLMGLFTSTTAVANNMYGLLSAGYADAKQGQAGGKDVGYSFGMGYELHRQWVLEGGFQQLLDEQGDAPSLTNLGSEDSSSIKADALYLALLGKASSQAGTLFYRVGVMSVKLESQAVIAANQSCERGDAIALSIEGTAALSCELDKTIVAGVVGLGFDFRLSDSLDLRIEAQHVRGAEDFEANIGQIGIRYNF</sequence>
<evidence type="ECO:0000259" key="3">
    <source>
        <dbReference type="Pfam" id="PF13505"/>
    </source>
</evidence>
<protein>
    <recommendedName>
        <fullName evidence="3">Outer membrane protein beta-barrel domain-containing protein</fullName>
    </recommendedName>
</protein>
<dbReference type="InterPro" id="IPR006315">
    <property type="entry name" value="OM_autotransptr_brl_dom"/>
</dbReference>
<evidence type="ECO:0000313" key="5">
    <source>
        <dbReference type="Proteomes" id="UP001501757"/>
    </source>
</evidence>
<evidence type="ECO:0000256" key="2">
    <source>
        <dbReference type="SAM" id="SignalP"/>
    </source>
</evidence>
<feature type="chain" id="PRO_5046103061" description="Outer membrane protein beta-barrel domain-containing protein" evidence="2">
    <location>
        <begin position="22"/>
        <end position="201"/>
    </location>
</feature>